<feature type="transmembrane region" description="Helical" evidence="1">
    <location>
        <begin position="264"/>
        <end position="284"/>
    </location>
</feature>
<dbReference type="PANTHER" id="PTHR23526">
    <property type="entry name" value="INTEGRAL MEMBRANE TRANSPORT PROTEIN-RELATED"/>
    <property type="match status" value="1"/>
</dbReference>
<organism evidence="2 3">
    <name type="scientific">Mesobacterium hydrothermale</name>
    <dbReference type="NCBI Taxonomy" id="3111907"/>
    <lineage>
        <taxon>Bacteria</taxon>
        <taxon>Pseudomonadati</taxon>
        <taxon>Pseudomonadota</taxon>
        <taxon>Alphaproteobacteria</taxon>
        <taxon>Rhodobacterales</taxon>
        <taxon>Roseobacteraceae</taxon>
        <taxon>Mesobacterium</taxon>
    </lineage>
</organism>
<dbReference type="EMBL" id="JAYLLH010000002">
    <property type="protein sequence ID" value="MEC3859936.1"/>
    <property type="molecule type" value="Genomic_DNA"/>
</dbReference>
<comment type="caution">
    <text evidence="2">The sequence shown here is derived from an EMBL/GenBank/DDBJ whole genome shotgun (WGS) entry which is preliminary data.</text>
</comment>
<sequence>MPSLSIRLFDTLTGQRAEDATEAENGLRHMVCLSMTKVADGLIDPKLVLSWLFHALGVPPSLTALLVPIREAGALLPQLLLAGLLRRMVHRKWVWALGALGQGLSAAVIAACVLTLDGVAAGGTICCALAVLAICRAASSVSYKDVLGKTVAKARRGAVTGVAGSASALAVLVYAGLMLSGQVQGVVPLALAVALAALLWSGAGLLFAGLKEDASARHDAGPHIDLSPLRQDAQFRRYIAVRGALTATALAPPFLVMLSPAGGALQSLGALVLASAAASFVSSYFWGRLADRSARLVLAGAGFSGAVALALGALAGITGQVWALPGVLFILMLAYHGVRQGRSVYLVDMSPADKRADYAALANTVIGTVLLLVGALGGGLSLLGPVETLLSYAGLCLLGGVLALGLSEVERDG</sequence>
<dbReference type="Proteomes" id="UP001348149">
    <property type="component" value="Unassembled WGS sequence"/>
</dbReference>
<dbReference type="InterPro" id="IPR036259">
    <property type="entry name" value="MFS_trans_sf"/>
</dbReference>
<feature type="transmembrane region" description="Helical" evidence="1">
    <location>
        <begin position="185"/>
        <end position="208"/>
    </location>
</feature>
<feature type="transmembrane region" description="Helical" evidence="1">
    <location>
        <begin position="321"/>
        <end position="338"/>
    </location>
</feature>
<feature type="transmembrane region" description="Helical" evidence="1">
    <location>
        <begin position="296"/>
        <end position="315"/>
    </location>
</feature>
<feature type="transmembrane region" description="Helical" evidence="1">
    <location>
        <begin position="389"/>
        <end position="407"/>
    </location>
</feature>
<feature type="transmembrane region" description="Helical" evidence="1">
    <location>
        <begin position="93"/>
        <end position="113"/>
    </location>
</feature>
<dbReference type="SUPFAM" id="SSF103473">
    <property type="entry name" value="MFS general substrate transporter"/>
    <property type="match status" value="1"/>
</dbReference>
<feature type="transmembrane region" description="Helical" evidence="1">
    <location>
        <begin position="239"/>
        <end position="258"/>
    </location>
</feature>
<feature type="transmembrane region" description="Helical" evidence="1">
    <location>
        <begin position="358"/>
        <end position="383"/>
    </location>
</feature>
<keyword evidence="1" id="KW-1133">Transmembrane helix</keyword>
<protein>
    <submittedName>
        <fullName evidence="2">MFS transporter</fullName>
    </submittedName>
</protein>
<gene>
    <name evidence="2" type="ORF">VK792_01445</name>
</gene>
<keyword evidence="1" id="KW-0812">Transmembrane</keyword>
<feature type="transmembrane region" description="Helical" evidence="1">
    <location>
        <begin position="119"/>
        <end position="138"/>
    </location>
</feature>
<dbReference type="RefSeq" id="WP_326295522.1">
    <property type="nucleotide sequence ID" value="NZ_JAYLLH010000002.1"/>
</dbReference>
<proteinExistence type="predicted"/>
<name>A0ABU6HC17_9RHOB</name>
<feature type="transmembrane region" description="Helical" evidence="1">
    <location>
        <begin position="158"/>
        <end position="179"/>
    </location>
</feature>
<keyword evidence="1" id="KW-0472">Membrane</keyword>
<evidence type="ECO:0000256" key="1">
    <source>
        <dbReference type="SAM" id="Phobius"/>
    </source>
</evidence>
<dbReference type="Gene3D" id="1.20.1250.20">
    <property type="entry name" value="MFS general substrate transporter like domains"/>
    <property type="match status" value="1"/>
</dbReference>
<evidence type="ECO:0000313" key="3">
    <source>
        <dbReference type="Proteomes" id="UP001348149"/>
    </source>
</evidence>
<reference evidence="2 3" key="1">
    <citation type="submission" date="2024-01" db="EMBL/GenBank/DDBJ databases">
        <title>Mesobacterium rodlantinim sp. nov., isolated from shallow sea hydrothermal systems off Kueishantao Island.</title>
        <authorList>
            <person name="Su Z."/>
            <person name="Tang K."/>
        </authorList>
    </citation>
    <scope>NUCLEOTIDE SEQUENCE [LARGE SCALE GENOMIC DNA]</scope>
    <source>
        <strain evidence="2 3">TK19101</strain>
    </source>
</reference>
<dbReference type="PANTHER" id="PTHR23526:SF2">
    <property type="entry name" value="MAJOR FACILITATOR SUPERFAMILY (MFS) PROFILE DOMAIN-CONTAINING PROTEIN"/>
    <property type="match status" value="1"/>
</dbReference>
<keyword evidence="3" id="KW-1185">Reference proteome</keyword>
<accession>A0ABU6HC17</accession>
<dbReference type="InterPro" id="IPR052528">
    <property type="entry name" value="Sugar_transport-like"/>
</dbReference>
<evidence type="ECO:0000313" key="2">
    <source>
        <dbReference type="EMBL" id="MEC3859936.1"/>
    </source>
</evidence>